<protein>
    <submittedName>
        <fullName evidence="8">Cytochrome P450</fullName>
    </submittedName>
</protein>
<dbReference type="InterPro" id="IPR050196">
    <property type="entry name" value="Cytochrome_P450_Monoox"/>
</dbReference>
<dbReference type="Pfam" id="PF00067">
    <property type="entry name" value="p450"/>
    <property type="match status" value="1"/>
</dbReference>
<evidence type="ECO:0000256" key="2">
    <source>
        <dbReference type="ARBA" id="ARBA00022617"/>
    </source>
</evidence>
<keyword evidence="2 7" id="KW-0349">Heme</keyword>
<keyword evidence="6 7" id="KW-0503">Monooxygenase</keyword>
<dbReference type="InterPro" id="IPR002403">
    <property type="entry name" value="Cyt_P450_E_grp-IV"/>
</dbReference>
<dbReference type="Gene3D" id="1.10.630.10">
    <property type="entry name" value="Cytochrome P450"/>
    <property type="match status" value="1"/>
</dbReference>
<keyword evidence="4 7" id="KW-0560">Oxidoreductase</keyword>
<evidence type="ECO:0000256" key="3">
    <source>
        <dbReference type="ARBA" id="ARBA00022723"/>
    </source>
</evidence>
<accession>A0ABS2NBF0</accession>
<keyword evidence="3 7" id="KW-0479">Metal-binding</keyword>
<reference evidence="8 9" key="1">
    <citation type="submission" date="2021-01" db="EMBL/GenBank/DDBJ databases">
        <title>Genomic Encyclopedia of Type Strains, Phase IV (KMG-IV): sequencing the most valuable type-strain genomes for metagenomic binning, comparative biology and taxonomic classification.</title>
        <authorList>
            <person name="Goeker M."/>
        </authorList>
    </citation>
    <scope>NUCLEOTIDE SEQUENCE [LARGE SCALE GENOMIC DNA]</scope>
    <source>
        <strain evidence="8 9">DSM 24834</strain>
    </source>
</reference>
<name>A0ABS2NBF0_9BACI</name>
<proteinExistence type="inferred from homology"/>
<dbReference type="RefSeq" id="WP_205170542.1">
    <property type="nucleotide sequence ID" value="NZ_JAFBDZ010000002.1"/>
</dbReference>
<evidence type="ECO:0000256" key="5">
    <source>
        <dbReference type="ARBA" id="ARBA00023004"/>
    </source>
</evidence>
<evidence type="ECO:0000256" key="7">
    <source>
        <dbReference type="RuleBase" id="RU000461"/>
    </source>
</evidence>
<evidence type="ECO:0000256" key="6">
    <source>
        <dbReference type="ARBA" id="ARBA00023033"/>
    </source>
</evidence>
<dbReference type="InterPro" id="IPR036396">
    <property type="entry name" value="Cyt_P450_sf"/>
</dbReference>
<keyword evidence="5 7" id="KW-0408">Iron</keyword>
<evidence type="ECO:0000256" key="1">
    <source>
        <dbReference type="ARBA" id="ARBA00010617"/>
    </source>
</evidence>
<dbReference type="PROSITE" id="PS00086">
    <property type="entry name" value="CYTOCHROME_P450"/>
    <property type="match status" value="1"/>
</dbReference>
<keyword evidence="9" id="KW-1185">Reference proteome</keyword>
<dbReference type="PANTHER" id="PTHR24291:SF50">
    <property type="entry name" value="BIFUNCTIONAL ALBAFLAVENONE MONOOXYGENASE_TERPENE SYNTHASE"/>
    <property type="match status" value="1"/>
</dbReference>
<dbReference type="SUPFAM" id="SSF48264">
    <property type="entry name" value="Cytochrome P450"/>
    <property type="match status" value="1"/>
</dbReference>
<gene>
    <name evidence="8" type="ORF">JOC86_001713</name>
</gene>
<dbReference type="PRINTS" id="PR00465">
    <property type="entry name" value="EP450IV"/>
</dbReference>
<organism evidence="8 9">
    <name type="scientific">Rossellomorea pakistanensis</name>
    <dbReference type="NCBI Taxonomy" id="992288"/>
    <lineage>
        <taxon>Bacteria</taxon>
        <taxon>Bacillati</taxon>
        <taxon>Bacillota</taxon>
        <taxon>Bacilli</taxon>
        <taxon>Bacillales</taxon>
        <taxon>Bacillaceae</taxon>
        <taxon>Rossellomorea</taxon>
    </lineage>
</organism>
<sequence length="436" mass="50098">MSIKVKKLSSISPLGQLGKFKENPLAFLDELKETDSDIAQFRIANRKVHLVMNPDFIKDILETRAAGYRQSSKFDELKPLLGEGLITSEDPKHKEQRKKMAPLFTKEHMKSYRLKMIGTSEQFYSQQREGEWNLSDVMMELSLACLSRTILGMDLAETKEKIGAPLYQILEVGTKRIQSLLKAPLSFKVGEIKAYASAIDELNKTVDEVILVRNEKNYSPYDFLKMLLEACEGNRLQARNEIMTMLLSGHETTANWITWCLYAICQNEDVKQNLYREVDHVAGRNKLTPAMLERLTYSKKVLNESLRLYPPQWMLGRTAVNDLTYGGYTIQKGDIALLSPYVMHRHPKFYPDPLKFKPERFQEGIPKDVPDFAFFPFGGGARGCIGNHFAFQEALIILSMFIQKFDIQLVDENRIVPEPFITLRVKDGLRGEVWKR</sequence>
<dbReference type="InterPro" id="IPR001128">
    <property type="entry name" value="Cyt_P450"/>
</dbReference>
<evidence type="ECO:0000313" key="9">
    <source>
        <dbReference type="Proteomes" id="UP001646157"/>
    </source>
</evidence>
<dbReference type="Proteomes" id="UP001646157">
    <property type="component" value="Unassembled WGS sequence"/>
</dbReference>
<dbReference type="EMBL" id="JAFBDZ010000002">
    <property type="protein sequence ID" value="MBM7585171.1"/>
    <property type="molecule type" value="Genomic_DNA"/>
</dbReference>
<dbReference type="InterPro" id="IPR017972">
    <property type="entry name" value="Cyt_P450_CS"/>
</dbReference>
<comment type="caution">
    <text evidence="8">The sequence shown here is derived from an EMBL/GenBank/DDBJ whole genome shotgun (WGS) entry which is preliminary data.</text>
</comment>
<comment type="similarity">
    <text evidence="1 7">Belongs to the cytochrome P450 family.</text>
</comment>
<evidence type="ECO:0000313" key="8">
    <source>
        <dbReference type="EMBL" id="MBM7585171.1"/>
    </source>
</evidence>
<dbReference type="PRINTS" id="PR00385">
    <property type="entry name" value="P450"/>
</dbReference>
<dbReference type="PANTHER" id="PTHR24291">
    <property type="entry name" value="CYTOCHROME P450 FAMILY 4"/>
    <property type="match status" value="1"/>
</dbReference>
<evidence type="ECO:0000256" key="4">
    <source>
        <dbReference type="ARBA" id="ARBA00023002"/>
    </source>
</evidence>